<dbReference type="GO" id="GO:0003824">
    <property type="term" value="F:catalytic activity"/>
    <property type="evidence" value="ECO:0007669"/>
    <property type="project" value="UniProtKB-ARBA"/>
</dbReference>
<feature type="domain" description="Alpha-L-rhamnosidase six-hairpin glycosidase" evidence="1">
    <location>
        <begin position="274"/>
        <end position="506"/>
    </location>
</feature>
<dbReference type="AlphaFoldDB" id="A0A0U1M8F5"/>
<evidence type="ECO:0000313" key="3">
    <source>
        <dbReference type="EMBL" id="CRG91808.1"/>
    </source>
</evidence>
<sequence length="705" mass="75440">MQLFTVLGSTIPIVASGIQLCSAPPMILEAVSSRWYKRGDDPFVAFPQPAGNLCKSQLNSSHILFSSLERGTLRIDNLPPACMTLSTVLAGQNPNSSAPIPLGTVFVGVNSSVTLDFGKNIAGTVQFNVDSVNGSSEFLGFSFTESSEWISPYECDATQDSGRDAPLWFPIVAAGSYGANKYHQRGAFRYMSVWHNSSGTLSLSNLTVNWTASPGAEDPQSYLGYFHSSSEKLNRVWYAGAYTNQLCTISTDTGSALSLSLDDWYYNATLCDGAETLVDGAKRDRLIWPGDVVISQPSLFVSTNSLDATKTAIDAIVAEQQSNGQLPYYVGPSIGSDSSFAWSFTYHLHSLNDIHDYYIYTGDIDFLKYVWSNYTLGMNYIVGTVDSSGLANVTSSNDWLRSGMGGHNIEANAIFYYNLGLGVQLAQAVGDTTYVQNWTDTASTIQSAANSLLWDASENLFKDNENSTLYPQDGNSWAVFSGLISSASQASSISDALMARWNEYGAPAPEAGATVSPFSSGFELKAHYAAGHADRAVNLMELMWHDFMLDDPRMTNSSFIEGYSTNGSLHYEPYSNDPRVSHAHGWSTGPTSILTFNGAGIQLTGGGGQSWTIAPSLGGLDSIEAGFQSPLGTFAASWIQNSGGLDGDFETPQGSTGTLVLPVSQGNSVTISGPGGNTVKGPSFNGSTVTVNNLTGGNYTVRWSS</sequence>
<dbReference type="InterPro" id="IPR008928">
    <property type="entry name" value="6-hairpin_glycosidase_sf"/>
</dbReference>
<dbReference type="Proteomes" id="UP000054383">
    <property type="component" value="Unassembled WGS sequence"/>
</dbReference>
<dbReference type="Gene3D" id="1.50.10.10">
    <property type="match status" value="1"/>
</dbReference>
<reference evidence="3 4" key="1">
    <citation type="submission" date="2015-04" db="EMBL/GenBank/DDBJ databases">
        <authorList>
            <person name="Syromyatnikov M.Y."/>
            <person name="Popov V.N."/>
        </authorList>
    </citation>
    <scope>NUCLEOTIDE SEQUENCE [LARGE SCALE GENOMIC DNA]</scope>
    <source>
        <strain evidence="3">WF-38-12</strain>
    </source>
</reference>
<dbReference type="Pfam" id="PF17389">
    <property type="entry name" value="Bac_rhamnosid6H"/>
    <property type="match status" value="1"/>
</dbReference>
<dbReference type="EMBL" id="CVMT01000010">
    <property type="protein sequence ID" value="CRG91808.1"/>
    <property type="molecule type" value="Genomic_DNA"/>
</dbReference>
<protein>
    <submittedName>
        <fullName evidence="3">Trehalase</fullName>
    </submittedName>
</protein>
<dbReference type="PANTHER" id="PTHR34987">
    <property type="entry name" value="C, PUTATIVE (AFU_ORTHOLOGUE AFUA_3G02880)-RELATED"/>
    <property type="match status" value="1"/>
</dbReference>
<keyword evidence="4" id="KW-1185">Reference proteome</keyword>
<proteinExistence type="predicted"/>
<dbReference type="Gene3D" id="2.60.420.10">
    <property type="entry name" value="Maltose phosphorylase, domain 3"/>
    <property type="match status" value="1"/>
</dbReference>
<dbReference type="Pfam" id="PF17390">
    <property type="entry name" value="Bac_rhamnosid_C"/>
    <property type="match status" value="1"/>
</dbReference>
<evidence type="ECO:0000313" key="4">
    <source>
        <dbReference type="Proteomes" id="UP000054383"/>
    </source>
</evidence>
<dbReference type="SUPFAM" id="SSF48208">
    <property type="entry name" value="Six-hairpin glycosidases"/>
    <property type="match status" value="1"/>
</dbReference>
<evidence type="ECO:0000259" key="1">
    <source>
        <dbReference type="Pfam" id="PF17389"/>
    </source>
</evidence>
<dbReference type="PANTHER" id="PTHR34987:SF6">
    <property type="entry name" value="ALPHA-L-RHAMNOSIDASE SIX-HAIRPIN GLYCOSIDASE DOMAIN-CONTAINING PROTEIN"/>
    <property type="match status" value="1"/>
</dbReference>
<dbReference type="InterPro" id="IPR035398">
    <property type="entry name" value="Bac_rhamnosid_C"/>
</dbReference>
<feature type="domain" description="Alpha-L-rhamnosidase C-terminal" evidence="2">
    <location>
        <begin position="600"/>
        <end position="670"/>
    </location>
</feature>
<dbReference type="GO" id="GO:0005975">
    <property type="term" value="P:carbohydrate metabolic process"/>
    <property type="evidence" value="ECO:0007669"/>
    <property type="project" value="InterPro"/>
</dbReference>
<dbReference type="InterPro" id="IPR035396">
    <property type="entry name" value="Bac_rhamnosid6H"/>
</dbReference>
<organism evidence="3 4">
    <name type="scientific">Talaromyces islandicus</name>
    <name type="common">Penicillium islandicum</name>
    <dbReference type="NCBI Taxonomy" id="28573"/>
    <lineage>
        <taxon>Eukaryota</taxon>
        <taxon>Fungi</taxon>
        <taxon>Dikarya</taxon>
        <taxon>Ascomycota</taxon>
        <taxon>Pezizomycotina</taxon>
        <taxon>Eurotiomycetes</taxon>
        <taxon>Eurotiomycetidae</taxon>
        <taxon>Eurotiales</taxon>
        <taxon>Trichocomaceae</taxon>
        <taxon>Talaromyces</taxon>
        <taxon>Talaromyces sect. Islandici</taxon>
    </lineage>
</organism>
<dbReference type="InterPro" id="IPR012341">
    <property type="entry name" value="6hp_glycosidase-like_sf"/>
</dbReference>
<gene>
    <name evidence="3" type="ORF">PISL3812_08862</name>
</gene>
<dbReference type="OrthoDB" id="10036721at2759"/>
<name>A0A0U1M8F5_TALIS</name>
<dbReference type="STRING" id="28573.A0A0U1M8F5"/>
<dbReference type="OMA" id="GYFHCDD"/>
<accession>A0A0U1M8F5</accession>
<evidence type="ECO:0000259" key="2">
    <source>
        <dbReference type="Pfam" id="PF17390"/>
    </source>
</evidence>